<evidence type="ECO:0008006" key="2">
    <source>
        <dbReference type="Google" id="ProtNLM"/>
    </source>
</evidence>
<reference evidence="1" key="1">
    <citation type="submission" date="2019-05" db="EMBL/GenBank/DDBJ databases">
        <title>Metatranscriptomic reconstruction reveals RNA viruses with the potential to shape carbon cycling in soil.</title>
        <authorList>
            <person name="Starr E.P."/>
            <person name="Nuccio E."/>
            <person name="Pett-Ridge J."/>
            <person name="Banfield J.F."/>
            <person name="Firestone M.K."/>
        </authorList>
    </citation>
    <scope>NUCLEOTIDE SEQUENCE</scope>
    <source>
        <strain evidence="1">H1_Rhizo_Litter_1_scaffold_401</strain>
    </source>
</reference>
<accession>A0A514D3E9</accession>
<name>A0A514D3E9_9VIRU</name>
<dbReference type="EMBL" id="MN033873">
    <property type="protein sequence ID" value="QDH88140.1"/>
    <property type="molecule type" value="Genomic_RNA"/>
</dbReference>
<sequence>MKSLIVLLQKVLYDFGDQCHTSTIRDLKTVSDRVDAEGLSFLTITLADFGKDFQKSLDQGFVAPDAFLGFRRNKARGLPLFLEGFLEQVFDTSDGSLLMFPNRDCVFAIRQICLMFSKIQLPCTEKRNEAALDNYINIEQELRAVDSELFGINSSIAGSDINSFLESAAFFGVKSFRTWTYWSTNKRFFLRMVLAPQLIVLRATVSTNSANGPAGWNPSSLLGFMDFQYGSHTTATELDSWILAQRGL</sequence>
<protein>
    <recommendedName>
        <fullName evidence="2">RNA-directed RNA polymerase</fullName>
    </recommendedName>
</protein>
<gene>
    <name evidence="1" type="ORF">H1RhizoLitter1401_000002</name>
</gene>
<organism evidence="1">
    <name type="scientific">Leviviridae sp</name>
    <dbReference type="NCBI Taxonomy" id="2027243"/>
    <lineage>
        <taxon>Viruses</taxon>
        <taxon>Riboviria</taxon>
        <taxon>Orthornavirae</taxon>
        <taxon>Lenarviricota</taxon>
        <taxon>Leviviricetes</taxon>
        <taxon>Norzivirales</taxon>
        <taxon>Fiersviridae</taxon>
    </lineage>
</organism>
<evidence type="ECO:0000313" key="1">
    <source>
        <dbReference type="EMBL" id="QDH88140.1"/>
    </source>
</evidence>
<proteinExistence type="predicted"/>